<feature type="transmembrane region" description="Helical" evidence="1">
    <location>
        <begin position="112"/>
        <end position="132"/>
    </location>
</feature>
<dbReference type="EMBL" id="WSTB01000001">
    <property type="protein sequence ID" value="MWB93164.1"/>
    <property type="molecule type" value="Genomic_DNA"/>
</dbReference>
<protein>
    <submittedName>
        <fullName evidence="2">Uncharacterized protein</fullName>
    </submittedName>
</protein>
<dbReference type="RefSeq" id="WP_160373080.1">
    <property type="nucleotide sequence ID" value="NZ_WSTB01000001.1"/>
</dbReference>
<keyword evidence="1" id="KW-0472">Membrane</keyword>
<evidence type="ECO:0000313" key="2">
    <source>
        <dbReference type="EMBL" id="MWB93164.1"/>
    </source>
</evidence>
<evidence type="ECO:0000313" key="3">
    <source>
        <dbReference type="Proteomes" id="UP000471501"/>
    </source>
</evidence>
<feature type="transmembrane region" description="Helical" evidence="1">
    <location>
        <begin position="85"/>
        <end position="106"/>
    </location>
</feature>
<gene>
    <name evidence="2" type="ORF">GON26_02230</name>
</gene>
<sequence length="156" mass="18148">MKIFPESNYSIELNIDSKLAVSKLENQTLSKEQFVTNWNNQSFIGIIKENEFEIKLSKQISGEFCILNGKLENKKEKIEIRTGKIFKIIFLLIISFTLSAIILAIIQNKLELIFYYLLTILIIRFVFLELGFKIVSKITVNKLTEIIEIKQINKTL</sequence>
<accession>A0A6I4NPM8</accession>
<proteinExistence type="predicted"/>
<evidence type="ECO:0000256" key="1">
    <source>
        <dbReference type="SAM" id="Phobius"/>
    </source>
</evidence>
<keyword evidence="1" id="KW-1133">Transmembrane helix</keyword>
<name>A0A6I4NPM8_9FLAO</name>
<reference evidence="2 3" key="1">
    <citation type="submission" date="2019-12" db="EMBL/GenBank/DDBJ databases">
        <authorList>
            <person name="Kim Y.S."/>
        </authorList>
    </citation>
    <scope>NUCLEOTIDE SEQUENCE [LARGE SCALE GENOMIC DNA]</scope>
    <source>
        <strain evidence="2 3">GA093</strain>
    </source>
</reference>
<keyword evidence="1" id="KW-0812">Transmembrane</keyword>
<organism evidence="2 3">
    <name type="scientific">Flavobacterium hydrocarbonoxydans</name>
    <dbReference type="NCBI Taxonomy" id="2683249"/>
    <lineage>
        <taxon>Bacteria</taxon>
        <taxon>Pseudomonadati</taxon>
        <taxon>Bacteroidota</taxon>
        <taxon>Flavobacteriia</taxon>
        <taxon>Flavobacteriales</taxon>
        <taxon>Flavobacteriaceae</taxon>
        <taxon>Flavobacterium</taxon>
    </lineage>
</organism>
<keyword evidence="3" id="KW-1185">Reference proteome</keyword>
<dbReference type="AlphaFoldDB" id="A0A6I4NPM8"/>
<dbReference type="Proteomes" id="UP000471501">
    <property type="component" value="Unassembled WGS sequence"/>
</dbReference>
<comment type="caution">
    <text evidence="2">The sequence shown here is derived from an EMBL/GenBank/DDBJ whole genome shotgun (WGS) entry which is preliminary data.</text>
</comment>